<dbReference type="InterPro" id="IPR000620">
    <property type="entry name" value="EamA_dom"/>
</dbReference>
<evidence type="ECO:0000256" key="7">
    <source>
        <dbReference type="ARBA" id="ARBA00023136"/>
    </source>
</evidence>
<feature type="transmembrane region" description="Helical" evidence="8">
    <location>
        <begin position="113"/>
        <end position="130"/>
    </location>
</feature>
<dbReference type="InterPro" id="IPR004626">
    <property type="entry name" value="RarD"/>
</dbReference>
<keyword evidence="5 8" id="KW-0812">Transmembrane</keyword>
<evidence type="ECO:0000256" key="4">
    <source>
        <dbReference type="ARBA" id="ARBA00022475"/>
    </source>
</evidence>
<name>A0A2Z3HZE9_9CAUL</name>
<proteinExistence type="inferred from homology"/>
<keyword evidence="4" id="KW-1003">Cell membrane</keyword>
<feature type="transmembrane region" description="Helical" evidence="8">
    <location>
        <begin position="188"/>
        <end position="208"/>
    </location>
</feature>
<evidence type="ECO:0000313" key="10">
    <source>
        <dbReference type="EMBL" id="AWM78450.1"/>
    </source>
</evidence>
<evidence type="ECO:0000256" key="5">
    <source>
        <dbReference type="ARBA" id="ARBA00022692"/>
    </source>
</evidence>
<evidence type="ECO:0000259" key="9">
    <source>
        <dbReference type="Pfam" id="PF00892"/>
    </source>
</evidence>
<feature type="transmembrane region" description="Helical" evidence="8">
    <location>
        <begin position="273"/>
        <end position="295"/>
    </location>
</feature>
<keyword evidence="3" id="KW-0813">Transport</keyword>
<dbReference type="InterPro" id="IPR037185">
    <property type="entry name" value="EmrE-like"/>
</dbReference>
<evidence type="ECO:0000256" key="1">
    <source>
        <dbReference type="ARBA" id="ARBA00004651"/>
    </source>
</evidence>
<feature type="transmembrane region" description="Helical" evidence="8">
    <location>
        <begin position="48"/>
        <end position="70"/>
    </location>
</feature>
<keyword evidence="11" id="KW-1185">Reference proteome</keyword>
<feature type="transmembrane region" description="Helical" evidence="8">
    <location>
        <begin position="15"/>
        <end position="36"/>
    </location>
</feature>
<reference evidence="11" key="1">
    <citation type="submission" date="2018-05" db="EMBL/GenBank/DDBJ databases">
        <title>Genome sequencing of Phenylobacterium sp. HYN0004.</title>
        <authorList>
            <person name="Yi H."/>
            <person name="Baek C."/>
        </authorList>
    </citation>
    <scope>NUCLEOTIDE SEQUENCE [LARGE SCALE GENOMIC DNA]</scope>
    <source>
        <strain evidence="11">HYN0004</strain>
    </source>
</reference>
<feature type="transmembrane region" description="Helical" evidence="8">
    <location>
        <begin position="82"/>
        <end position="101"/>
    </location>
</feature>
<dbReference type="KEGG" id="phb:HYN04_12235"/>
<feature type="domain" description="EamA" evidence="9">
    <location>
        <begin position="19"/>
        <end position="151"/>
    </location>
</feature>
<dbReference type="Proteomes" id="UP000247763">
    <property type="component" value="Chromosome"/>
</dbReference>
<evidence type="ECO:0000256" key="8">
    <source>
        <dbReference type="SAM" id="Phobius"/>
    </source>
</evidence>
<evidence type="ECO:0000256" key="3">
    <source>
        <dbReference type="ARBA" id="ARBA00022448"/>
    </source>
</evidence>
<evidence type="ECO:0000256" key="6">
    <source>
        <dbReference type="ARBA" id="ARBA00022989"/>
    </source>
</evidence>
<organism evidence="10 11">
    <name type="scientific">Phenylobacterium parvum</name>
    <dbReference type="NCBI Taxonomy" id="2201350"/>
    <lineage>
        <taxon>Bacteria</taxon>
        <taxon>Pseudomonadati</taxon>
        <taxon>Pseudomonadota</taxon>
        <taxon>Alphaproteobacteria</taxon>
        <taxon>Caulobacterales</taxon>
        <taxon>Caulobacteraceae</taxon>
        <taxon>Phenylobacterium</taxon>
    </lineage>
</organism>
<sequence>MAGGPASPADVSPRAAVGAGVLCYLIWGFAPLFFQAMGRLGADSWEILAHRAVWGTLAAWVFVVLARQGAQVASVLRSPRRLGMLALSALLIGANWALYVWGVNAGRVLESSLGYYLTPLLNMAAGALIFRERFDALGLGAIILAGIGVALQGLALGHFPWMAVVLALTFGAYGVVRKQVQADAQTGLFVECLFLAIPGALWMAHLTLTGQGHMDDSPAAAAWLLAAGPITAIPLVLFSWAARRMPLSAMGFLQFIGPTIGFGIGLAQGEPFTALRGVSFAFIWAGAATYIFGLWRRTRNLDA</sequence>
<keyword evidence="7 8" id="KW-0472">Membrane</keyword>
<dbReference type="EMBL" id="CP029479">
    <property type="protein sequence ID" value="AWM78450.1"/>
    <property type="molecule type" value="Genomic_DNA"/>
</dbReference>
<gene>
    <name evidence="10" type="primary">rarD</name>
    <name evidence="10" type="ORF">HYN04_12235</name>
</gene>
<feature type="transmembrane region" description="Helical" evidence="8">
    <location>
        <begin position="220"/>
        <end position="240"/>
    </location>
</feature>
<keyword evidence="6 8" id="KW-1133">Transmembrane helix</keyword>
<dbReference type="OrthoDB" id="369870at2"/>
<comment type="similarity">
    <text evidence="2">Belongs to the EamA transporter family.</text>
</comment>
<dbReference type="RefSeq" id="WP_110451016.1">
    <property type="nucleotide sequence ID" value="NZ_CP029479.1"/>
</dbReference>
<dbReference type="Pfam" id="PF00892">
    <property type="entry name" value="EamA"/>
    <property type="match status" value="1"/>
</dbReference>
<feature type="transmembrane region" description="Helical" evidence="8">
    <location>
        <begin position="247"/>
        <end position="267"/>
    </location>
</feature>
<evidence type="ECO:0000256" key="2">
    <source>
        <dbReference type="ARBA" id="ARBA00007362"/>
    </source>
</evidence>
<feature type="transmembrane region" description="Helical" evidence="8">
    <location>
        <begin position="137"/>
        <end position="153"/>
    </location>
</feature>
<comment type="subcellular location">
    <subcellularLocation>
        <location evidence="1">Cell membrane</location>
        <topology evidence="1">Multi-pass membrane protein</topology>
    </subcellularLocation>
</comment>
<evidence type="ECO:0000313" key="11">
    <source>
        <dbReference type="Proteomes" id="UP000247763"/>
    </source>
</evidence>
<dbReference type="AlphaFoldDB" id="A0A2Z3HZE9"/>
<dbReference type="GO" id="GO:0005886">
    <property type="term" value="C:plasma membrane"/>
    <property type="evidence" value="ECO:0007669"/>
    <property type="project" value="UniProtKB-SubCell"/>
</dbReference>
<accession>A0A2Z3HZE9</accession>
<protein>
    <submittedName>
        <fullName evidence="10">EamA family transporter RarD</fullName>
    </submittedName>
</protein>
<dbReference type="NCBIfam" id="TIGR00688">
    <property type="entry name" value="rarD"/>
    <property type="match status" value="1"/>
</dbReference>
<dbReference type="SUPFAM" id="SSF103481">
    <property type="entry name" value="Multidrug resistance efflux transporter EmrE"/>
    <property type="match status" value="2"/>
</dbReference>